<sequence length="226" mass="25161">MTDQGFRSADGQRLRLDEASRAAVVGGSIVSFDEGLSLQDREDIYLSNLYAQLATRSAYKDGLVGNWFDYYKNKLRYLGWDSARPVSAGQAGQGLMADSVSQQIARSFGAGYSRQASQAIATLGRSPAALELFERTSLQRNTGFFQVIPCAAKSRGKVEIALYHKQFRTRRTVSGFLFWPMEQVVENSVEEMAVVTFSTLHYATFRQKVAAAVIAETTRHLHELEI</sequence>
<proteinExistence type="predicted"/>
<dbReference type="EMBL" id="CP012831">
    <property type="protein sequence ID" value="ALI06790.1"/>
    <property type="molecule type" value="Genomic_DNA"/>
</dbReference>
<evidence type="ECO:0000313" key="1">
    <source>
        <dbReference type="EMBL" id="ALI06790.1"/>
    </source>
</evidence>
<accession>A0A0N9WWG2</accession>
<dbReference type="Proteomes" id="UP000059425">
    <property type="component" value="Chromosome"/>
</dbReference>
<reference evidence="1 2" key="2">
    <citation type="journal article" date="2018" name="Nature">
        <title>Mutant phenotypes for thousands of bacterial genes of unknown function.</title>
        <authorList>
            <person name="Price M.N."/>
            <person name="Wetmore K.M."/>
            <person name="Waters R.J."/>
            <person name="Callaghan M."/>
            <person name="Ray J."/>
            <person name="Liu H."/>
            <person name="Kuehl J.V."/>
            <person name="Melnyk R.A."/>
            <person name="Lamson J.S."/>
            <person name="Suh Y."/>
            <person name="Carlson H.K."/>
            <person name="Esquivel Z."/>
            <person name="Sadeeshkumar H."/>
            <person name="Chakraborty R."/>
            <person name="Zane G.M."/>
            <person name="Rubin B.E."/>
            <person name="Wall J.D."/>
            <person name="Visel A."/>
            <person name="Bristow J."/>
            <person name="Blow M.J."/>
            <person name="Arkin A.P."/>
            <person name="Deutschbauer A.M."/>
        </authorList>
    </citation>
    <scope>NUCLEOTIDE SEQUENCE [LARGE SCALE GENOMIC DNA]</scope>
    <source>
        <strain evidence="1 2">FW300-N2C3</strain>
    </source>
</reference>
<dbReference type="AlphaFoldDB" id="A0A0N9WWG2"/>
<dbReference type="RefSeq" id="WP_060739355.1">
    <property type="nucleotide sequence ID" value="NZ_CP012831.1"/>
</dbReference>
<protein>
    <submittedName>
        <fullName evidence="1">Uncharacterized protein</fullName>
    </submittedName>
</protein>
<organism evidence="1 2">
    <name type="scientific">Pseudomonas fluorescens</name>
    <dbReference type="NCBI Taxonomy" id="294"/>
    <lineage>
        <taxon>Bacteria</taxon>
        <taxon>Pseudomonadati</taxon>
        <taxon>Pseudomonadota</taxon>
        <taxon>Gammaproteobacteria</taxon>
        <taxon>Pseudomonadales</taxon>
        <taxon>Pseudomonadaceae</taxon>
        <taxon>Pseudomonas</taxon>
    </lineage>
</organism>
<reference evidence="2" key="1">
    <citation type="submission" date="2015-09" db="EMBL/GenBank/DDBJ databases">
        <title>Whole genome sequence of Pseudomonas fluorescens FW300-N2C3.</title>
        <authorList>
            <person name="Ray J."/>
            <person name="Melnyk R."/>
            <person name="Deutschbauer A."/>
        </authorList>
    </citation>
    <scope>NUCLEOTIDE SEQUENCE [LARGE SCALE GENOMIC DNA]</scope>
    <source>
        <strain evidence="2">FW300-N2C3</strain>
    </source>
</reference>
<dbReference type="OrthoDB" id="6888481at2"/>
<gene>
    <name evidence="1" type="ORF">AO356_08240</name>
</gene>
<evidence type="ECO:0000313" key="2">
    <source>
        <dbReference type="Proteomes" id="UP000059425"/>
    </source>
</evidence>
<name>A0A0N9WWG2_PSEFL</name>